<organism evidence="1 2">
    <name type="scientific">Caenorhabditis nigoni</name>
    <dbReference type="NCBI Taxonomy" id="1611254"/>
    <lineage>
        <taxon>Eukaryota</taxon>
        <taxon>Metazoa</taxon>
        <taxon>Ecdysozoa</taxon>
        <taxon>Nematoda</taxon>
        <taxon>Chromadorea</taxon>
        <taxon>Rhabditida</taxon>
        <taxon>Rhabditina</taxon>
        <taxon>Rhabditomorpha</taxon>
        <taxon>Rhabditoidea</taxon>
        <taxon>Rhabditidae</taxon>
        <taxon>Peloderinae</taxon>
        <taxon>Caenorhabditis</taxon>
    </lineage>
</organism>
<evidence type="ECO:0000313" key="2">
    <source>
        <dbReference type="Proteomes" id="UP000230233"/>
    </source>
</evidence>
<proteinExistence type="predicted"/>
<dbReference type="EMBL" id="PDUG01000001">
    <property type="protein sequence ID" value="PIC55364.1"/>
    <property type="molecule type" value="Genomic_DNA"/>
</dbReference>
<dbReference type="AlphaFoldDB" id="A0A2G5VU91"/>
<name>A0A2G5VU91_9PELO</name>
<protein>
    <submittedName>
        <fullName evidence="1">Uncharacterized protein</fullName>
    </submittedName>
</protein>
<reference evidence="2" key="1">
    <citation type="submission" date="2017-10" db="EMBL/GenBank/DDBJ databases">
        <title>Rapid genome shrinkage in a self-fertile nematode reveals novel sperm competition proteins.</title>
        <authorList>
            <person name="Yin D."/>
            <person name="Schwarz E.M."/>
            <person name="Thomas C.G."/>
            <person name="Felde R.L."/>
            <person name="Korf I.F."/>
            <person name="Cutter A.D."/>
            <person name="Schartner C.M."/>
            <person name="Ralston E.J."/>
            <person name="Meyer B.J."/>
            <person name="Haag E.S."/>
        </authorList>
    </citation>
    <scope>NUCLEOTIDE SEQUENCE [LARGE SCALE GENOMIC DNA]</scope>
    <source>
        <strain evidence="2">JU1422</strain>
    </source>
</reference>
<evidence type="ECO:0000313" key="1">
    <source>
        <dbReference type="EMBL" id="PIC55364.1"/>
    </source>
</evidence>
<sequence length="69" mass="8316">MGLVTKSRFRNEKDGKLEIRMDPRKRREIERDPYACQIIRVFPSPIYKFFSFLVKYGLFVFERAAIGRQ</sequence>
<dbReference type="Proteomes" id="UP000230233">
    <property type="component" value="Chromosome I"/>
</dbReference>
<dbReference type="OrthoDB" id="4062651at2759"/>
<gene>
    <name evidence="1" type="primary">Cni-src-1</name>
    <name evidence="1" type="synonym">Cnig_chr_I.g668</name>
    <name evidence="1" type="ORF">B9Z55_000668</name>
</gene>
<accession>A0A2G5VU91</accession>
<keyword evidence="2" id="KW-1185">Reference proteome</keyword>
<comment type="caution">
    <text evidence="1">The sequence shown here is derived from an EMBL/GenBank/DDBJ whole genome shotgun (WGS) entry which is preliminary data.</text>
</comment>